<dbReference type="PROSITE" id="PS50995">
    <property type="entry name" value="HTH_MARR_2"/>
    <property type="match status" value="1"/>
</dbReference>
<dbReference type="PANTHER" id="PTHR33164">
    <property type="entry name" value="TRANSCRIPTIONAL REGULATOR, MARR FAMILY"/>
    <property type="match status" value="1"/>
</dbReference>
<reference evidence="2 3" key="1">
    <citation type="submission" date="2019-09" db="EMBL/GenBank/DDBJ databases">
        <title>Bifidobacterium canis sp. nov., isolated from the digestive tract of German Shepherd dog puppy.</title>
        <authorList>
            <person name="Bunesova V."/>
        </authorList>
    </citation>
    <scope>NUCLEOTIDE SEQUENCE [LARGE SCALE GENOMIC DNA]</scope>
    <source>
        <strain evidence="2 3">GSD1FS</strain>
    </source>
</reference>
<dbReference type="InterPro" id="IPR039422">
    <property type="entry name" value="MarR/SlyA-like"/>
</dbReference>
<protein>
    <submittedName>
        <fullName evidence="2">Transcriptional regulator</fullName>
    </submittedName>
</protein>
<dbReference type="GO" id="GO:0003700">
    <property type="term" value="F:DNA-binding transcription factor activity"/>
    <property type="evidence" value="ECO:0007669"/>
    <property type="project" value="InterPro"/>
</dbReference>
<dbReference type="PANTHER" id="PTHR33164:SF43">
    <property type="entry name" value="HTH-TYPE TRANSCRIPTIONAL REPRESSOR YETL"/>
    <property type="match status" value="1"/>
</dbReference>
<dbReference type="SMART" id="SM00347">
    <property type="entry name" value="HTH_MARR"/>
    <property type="match status" value="1"/>
</dbReference>
<evidence type="ECO:0000313" key="2">
    <source>
        <dbReference type="EMBL" id="MUH59118.1"/>
    </source>
</evidence>
<gene>
    <name evidence="2" type="ORF">GSD1FS_0432</name>
</gene>
<name>A0A7K1J388_9BIFI</name>
<dbReference type="AlphaFoldDB" id="A0A7K1J388"/>
<dbReference type="InterPro" id="IPR000835">
    <property type="entry name" value="HTH_MarR-typ"/>
</dbReference>
<feature type="domain" description="HTH marR-type" evidence="1">
    <location>
        <begin position="1"/>
        <end position="138"/>
    </location>
</feature>
<dbReference type="Gene3D" id="1.10.10.10">
    <property type="entry name" value="Winged helix-like DNA-binding domain superfamily/Winged helix DNA-binding domain"/>
    <property type="match status" value="1"/>
</dbReference>
<evidence type="ECO:0000313" key="3">
    <source>
        <dbReference type="Proteomes" id="UP000487882"/>
    </source>
</evidence>
<dbReference type="InterPro" id="IPR036388">
    <property type="entry name" value="WH-like_DNA-bd_sf"/>
</dbReference>
<dbReference type="EMBL" id="WNLP01000001">
    <property type="protein sequence ID" value="MUH59118.1"/>
    <property type="molecule type" value="Genomic_DNA"/>
</dbReference>
<accession>A0A7K1J388</accession>
<dbReference type="SUPFAM" id="SSF46785">
    <property type="entry name" value="Winged helix' DNA-binding domain"/>
    <property type="match status" value="1"/>
</dbReference>
<comment type="caution">
    <text evidence="2">The sequence shown here is derived from an EMBL/GenBank/DDBJ whole genome shotgun (WGS) entry which is preliminary data.</text>
</comment>
<dbReference type="InterPro" id="IPR036390">
    <property type="entry name" value="WH_DNA-bd_sf"/>
</dbReference>
<sequence length="146" mass="17145">MSKEVVERQSQEFCEAWQGIDSIYEDYARRMNISYTTLYILNLISQLDDCTQKDICERGRLPKQTVNSVVTSLYKQGLVELRETPEDRRVKTVHLTDKGRDYTGRILPHVQQAEYEAMAGLTQEERNGLLLGMQRYCELFREKMLE</sequence>
<proteinExistence type="predicted"/>
<dbReference type="GO" id="GO:0006950">
    <property type="term" value="P:response to stress"/>
    <property type="evidence" value="ECO:0007669"/>
    <property type="project" value="TreeGrafter"/>
</dbReference>
<organism evidence="2 3">
    <name type="scientific">Bifidobacterium canis</name>
    <dbReference type="NCBI Taxonomy" id="2610880"/>
    <lineage>
        <taxon>Bacteria</taxon>
        <taxon>Bacillati</taxon>
        <taxon>Actinomycetota</taxon>
        <taxon>Actinomycetes</taxon>
        <taxon>Bifidobacteriales</taxon>
        <taxon>Bifidobacteriaceae</taxon>
        <taxon>Bifidobacterium</taxon>
    </lineage>
</organism>
<dbReference type="Pfam" id="PF12802">
    <property type="entry name" value="MarR_2"/>
    <property type="match status" value="1"/>
</dbReference>
<dbReference type="Proteomes" id="UP000487882">
    <property type="component" value="Unassembled WGS sequence"/>
</dbReference>
<keyword evidence="3" id="KW-1185">Reference proteome</keyword>
<dbReference type="RefSeq" id="WP_155588132.1">
    <property type="nucleotide sequence ID" value="NZ_WNLP01000001.1"/>
</dbReference>
<evidence type="ECO:0000259" key="1">
    <source>
        <dbReference type="PROSITE" id="PS50995"/>
    </source>
</evidence>